<comment type="caution">
    <text evidence="1">The sequence shown here is derived from an EMBL/GenBank/DDBJ whole genome shotgun (WGS) entry which is preliminary data.</text>
</comment>
<gene>
    <name evidence="1" type="ORF">CBY09_10915</name>
</gene>
<keyword evidence="2" id="KW-1185">Reference proteome</keyword>
<sequence length="126" mass="13720">MEYEYKVIDVADCAISSALLGEGRIETGVLEAYINAMASEGWRMVFMTKVMQRHLLVSDRETLMVTFERRVPESERAARAARCIDDVIAAEEQAKRVGRKAVAGAAGAVLGGAVLHAIADHLQEGE</sequence>
<dbReference type="Proteomes" id="UP000215441">
    <property type="component" value="Unassembled WGS sequence"/>
</dbReference>
<reference evidence="1 2" key="1">
    <citation type="submission" date="2017-07" db="EMBL/GenBank/DDBJ databases">
        <title>Acidovorax KNDSW TSA 6 genome sequence and assembly.</title>
        <authorList>
            <person name="Mayilraj S."/>
        </authorList>
    </citation>
    <scope>NUCLEOTIDE SEQUENCE [LARGE SCALE GENOMIC DNA]</scope>
    <source>
        <strain evidence="1 2">KNDSW-TSA6</strain>
    </source>
</reference>
<accession>A0A235END4</accession>
<proteinExistence type="predicted"/>
<dbReference type="Pfam" id="PF13783">
    <property type="entry name" value="DUF4177"/>
    <property type="match status" value="1"/>
</dbReference>
<evidence type="ECO:0008006" key="3">
    <source>
        <dbReference type="Google" id="ProtNLM"/>
    </source>
</evidence>
<organism evidence="1 2">
    <name type="scientific">Acidovorax kalamii</name>
    <dbReference type="NCBI Taxonomy" id="2004485"/>
    <lineage>
        <taxon>Bacteria</taxon>
        <taxon>Pseudomonadati</taxon>
        <taxon>Pseudomonadota</taxon>
        <taxon>Betaproteobacteria</taxon>
        <taxon>Burkholderiales</taxon>
        <taxon>Comamonadaceae</taxon>
        <taxon>Acidovorax</taxon>
    </lineage>
</organism>
<dbReference type="OrthoDB" id="8548058at2"/>
<protein>
    <recommendedName>
        <fullName evidence="3">DUF4177 domain-containing protein</fullName>
    </recommendedName>
</protein>
<name>A0A235END4_9BURK</name>
<evidence type="ECO:0000313" key="1">
    <source>
        <dbReference type="EMBL" id="OYD50541.1"/>
    </source>
</evidence>
<dbReference type="RefSeq" id="WP_094289349.1">
    <property type="nucleotide sequence ID" value="NZ_NOIG01000006.1"/>
</dbReference>
<dbReference type="EMBL" id="NOIG01000006">
    <property type="protein sequence ID" value="OYD50541.1"/>
    <property type="molecule type" value="Genomic_DNA"/>
</dbReference>
<dbReference type="InterPro" id="IPR025234">
    <property type="entry name" value="YjzH-like"/>
</dbReference>
<evidence type="ECO:0000313" key="2">
    <source>
        <dbReference type="Proteomes" id="UP000215441"/>
    </source>
</evidence>
<dbReference type="AlphaFoldDB" id="A0A235END4"/>